<sequence>MSKITSFFKDSSPLKLIGISVLIAVLSYFIEKPLPNIFMGLRLIAFLLFVYSTIRLLNKK</sequence>
<proteinExistence type="predicted"/>
<keyword evidence="1" id="KW-1133">Transmembrane helix</keyword>
<keyword evidence="3" id="KW-1185">Reference proteome</keyword>
<dbReference type="Proteomes" id="UP001230035">
    <property type="component" value="Unassembled WGS sequence"/>
</dbReference>
<evidence type="ECO:0000256" key="1">
    <source>
        <dbReference type="SAM" id="Phobius"/>
    </source>
</evidence>
<keyword evidence="1" id="KW-0472">Membrane</keyword>
<feature type="transmembrane region" description="Helical" evidence="1">
    <location>
        <begin position="12"/>
        <end position="30"/>
    </location>
</feature>
<organism evidence="2 3">
    <name type="scientific">Flavobacterium sedimenticola</name>
    <dbReference type="NCBI Taxonomy" id="3043286"/>
    <lineage>
        <taxon>Bacteria</taxon>
        <taxon>Pseudomonadati</taxon>
        <taxon>Bacteroidota</taxon>
        <taxon>Flavobacteriia</taxon>
        <taxon>Flavobacteriales</taxon>
        <taxon>Flavobacteriaceae</taxon>
        <taxon>Flavobacterium</taxon>
    </lineage>
</organism>
<comment type="caution">
    <text evidence="2">The sequence shown here is derived from an EMBL/GenBank/DDBJ whole genome shotgun (WGS) entry which is preliminary data.</text>
</comment>
<evidence type="ECO:0000313" key="2">
    <source>
        <dbReference type="EMBL" id="MDI9257220.1"/>
    </source>
</evidence>
<accession>A0ABT6XQF4</accession>
<dbReference type="EMBL" id="JASGBP010000003">
    <property type="protein sequence ID" value="MDI9257220.1"/>
    <property type="molecule type" value="Genomic_DNA"/>
</dbReference>
<name>A0ABT6XQF4_9FLAO</name>
<evidence type="ECO:0000313" key="3">
    <source>
        <dbReference type="Proteomes" id="UP001230035"/>
    </source>
</evidence>
<keyword evidence="1" id="KW-0812">Transmembrane</keyword>
<protein>
    <submittedName>
        <fullName evidence="2">Uncharacterized protein</fullName>
    </submittedName>
</protein>
<gene>
    <name evidence="2" type="ORF">QHT84_07310</name>
</gene>
<feature type="transmembrane region" description="Helical" evidence="1">
    <location>
        <begin position="36"/>
        <end position="57"/>
    </location>
</feature>
<reference evidence="2 3" key="1">
    <citation type="submission" date="2023-05" db="EMBL/GenBank/DDBJ databases">
        <title>Flavobacterium sedimenti sp. nov., isolated from the sediment.</title>
        <authorList>
            <person name="Wu N."/>
        </authorList>
    </citation>
    <scope>NUCLEOTIDE SEQUENCE [LARGE SCALE GENOMIC DNA]</scope>
    <source>
        <strain evidence="2 3">YZ-48</strain>
    </source>
</reference>
<dbReference type="RefSeq" id="WP_283238903.1">
    <property type="nucleotide sequence ID" value="NZ_JASGBP010000003.1"/>
</dbReference>